<dbReference type="AlphaFoldDB" id="A0A2T6Z9H7"/>
<sequence length="99" mass="11375">FQKLCGPSALQNVFLATTQWSNANLAAEEWHENKLRNSIYWRALITEGVAIKRFMGTRESGLELIDQLMEKEPKPLLIQHQIVDENMTLEETDAGKFID</sequence>
<dbReference type="OrthoDB" id="8954335at2759"/>
<proteinExistence type="predicted"/>
<protein>
    <submittedName>
        <fullName evidence="1">Uncharacterized protein</fullName>
    </submittedName>
</protein>
<dbReference type="Proteomes" id="UP000244722">
    <property type="component" value="Unassembled WGS sequence"/>
</dbReference>
<evidence type="ECO:0000313" key="1">
    <source>
        <dbReference type="EMBL" id="PUU72147.1"/>
    </source>
</evidence>
<gene>
    <name evidence="1" type="ORF">B9Z19DRAFT_1012871</name>
</gene>
<name>A0A2T6Z9H7_TUBBO</name>
<keyword evidence="2" id="KW-1185">Reference proteome</keyword>
<organism evidence="1 2">
    <name type="scientific">Tuber borchii</name>
    <name type="common">White truffle</name>
    <dbReference type="NCBI Taxonomy" id="42251"/>
    <lineage>
        <taxon>Eukaryota</taxon>
        <taxon>Fungi</taxon>
        <taxon>Dikarya</taxon>
        <taxon>Ascomycota</taxon>
        <taxon>Pezizomycotina</taxon>
        <taxon>Pezizomycetes</taxon>
        <taxon>Pezizales</taxon>
        <taxon>Tuberaceae</taxon>
        <taxon>Tuber</taxon>
    </lineage>
</organism>
<reference evidence="1 2" key="1">
    <citation type="submission" date="2017-04" db="EMBL/GenBank/DDBJ databases">
        <title>Draft genome sequence of Tuber borchii Vittad., a whitish edible truffle.</title>
        <authorList>
            <consortium name="DOE Joint Genome Institute"/>
            <person name="Murat C."/>
            <person name="Kuo A."/>
            <person name="Barry K.W."/>
            <person name="Clum A."/>
            <person name="Dockter R.B."/>
            <person name="Fauchery L."/>
            <person name="Iotti M."/>
            <person name="Kohler A."/>
            <person name="Labutti K."/>
            <person name="Lindquist E.A."/>
            <person name="Lipzen A."/>
            <person name="Ohm R.A."/>
            <person name="Wang M."/>
            <person name="Grigoriev I.V."/>
            <person name="Zambonelli A."/>
            <person name="Martin F.M."/>
        </authorList>
    </citation>
    <scope>NUCLEOTIDE SEQUENCE [LARGE SCALE GENOMIC DNA]</scope>
    <source>
        <strain evidence="1 2">Tbo3840</strain>
    </source>
</reference>
<feature type="non-terminal residue" evidence="1">
    <location>
        <position position="1"/>
    </location>
</feature>
<evidence type="ECO:0000313" key="2">
    <source>
        <dbReference type="Proteomes" id="UP000244722"/>
    </source>
</evidence>
<accession>A0A2T6Z9H7</accession>
<dbReference type="STRING" id="42251.A0A2T6Z9H7"/>
<dbReference type="EMBL" id="NESQ01000742">
    <property type="protein sequence ID" value="PUU72147.1"/>
    <property type="molecule type" value="Genomic_DNA"/>
</dbReference>
<comment type="caution">
    <text evidence="1">The sequence shown here is derived from an EMBL/GenBank/DDBJ whole genome shotgun (WGS) entry which is preliminary data.</text>
</comment>